<sequence length="167" mass="18571">MAEIQARSQPPIFFCQVEDCDHRCQSDLVTAITCYECVPEPPDNWCQFTSNVTDCDEKSKTDGAEYDACAKTSLEVLYEGDNHLMNIMSCTTKSKCDTVKERICRKDVWYEHFGIEVQKCNVDCCSNDECNGFPTATAMVISGSFKATPTSLVFLCVGAALTRLVLS</sequence>
<protein>
    <recommendedName>
        <fullName evidence="3">Sodefrin-like factor</fullName>
    </recommendedName>
</protein>
<dbReference type="Proteomes" id="UP001159427">
    <property type="component" value="Unassembled WGS sequence"/>
</dbReference>
<proteinExistence type="predicted"/>
<name>A0ABN8PFI0_9CNID</name>
<evidence type="ECO:0008006" key="3">
    <source>
        <dbReference type="Google" id="ProtNLM"/>
    </source>
</evidence>
<dbReference type="EMBL" id="CALNXI010000841">
    <property type="protein sequence ID" value="CAH3142670.1"/>
    <property type="molecule type" value="Genomic_DNA"/>
</dbReference>
<gene>
    <name evidence="1" type="ORF">PEVE_00042608</name>
</gene>
<keyword evidence="2" id="KW-1185">Reference proteome</keyword>
<comment type="caution">
    <text evidence="1">The sequence shown here is derived from an EMBL/GenBank/DDBJ whole genome shotgun (WGS) entry which is preliminary data.</text>
</comment>
<organism evidence="1 2">
    <name type="scientific">Porites evermanni</name>
    <dbReference type="NCBI Taxonomy" id="104178"/>
    <lineage>
        <taxon>Eukaryota</taxon>
        <taxon>Metazoa</taxon>
        <taxon>Cnidaria</taxon>
        <taxon>Anthozoa</taxon>
        <taxon>Hexacorallia</taxon>
        <taxon>Scleractinia</taxon>
        <taxon>Fungiina</taxon>
        <taxon>Poritidae</taxon>
        <taxon>Porites</taxon>
    </lineage>
</organism>
<evidence type="ECO:0000313" key="2">
    <source>
        <dbReference type="Proteomes" id="UP001159427"/>
    </source>
</evidence>
<reference evidence="1 2" key="1">
    <citation type="submission" date="2022-05" db="EMBL/GenBank/DDBJ databases">
        <authorList>
            <consortium name="Genoscope - CEA"/>
            <person name="William W."/>
        </authorList>
    </citation>
    <scope>NUCLEOTIDE SEQUENCE [LARGE SCALE GENOMIC DNA]</scope>
</reference>
<accession>A0ABN8PFI0</accession>
<evidence type="ECO:0000313" key="1">
    <source>
        <dbReference type="EMBL" id="CAH3142670.1"/>
    </source>
</evidence>